<name>A0A401XHV8_9FLAO</name>
<gene>
    <name evidence="1" type="ORF">JCM31826_00830</name>
</gene>
<reference evidence="1 2" key="1">
    <citation type="submission" date="2018-11" db="EMBL/GenBank/DDBJ databases">
        <title>Schleiferia aggregans sp. nov., a moderately thermophilic heterotrophic bacterium isolated from microbial mats at a terrestrial hot spring.</title>
        <authorList>
            <person name="Iino T."/>
            <person name="Ohkuma M."/>
            <person name="Haruta S."/>
        </authorList>
    </citation>
    <scope>NUCLEOTIDE SEQUENCE [LARGE SCALE GENOMIC DNA]</scope>
    <source>
        <strain evidence="1 2">LA</strain>
    </source>
</reference>
<dbReference type="EMBL" id="BHZE01000001">
    <property type="protein sequence ID" value="GCD76601.1"/>
    <property type="molecule type" value="Genomic_DNA"/>
</dbReference>
<keyword evidence="2" id="KW-1185">Reference proteome</keyword>
<dbReference type="RefSeq" id="WP_124396681.1">
    <property type="nucleotide sequence ID" value="NZ_BHZE01000001.1"/>
</dbReference>
<dbReference type="OrthoDB" id="660041at2"/>
<dbReference type="AlphaFoldDB" id="A0A401XHV8"/>
<proteinExistence type="predicted"/>
<evidence type="ECO:0000313" key="1">
    <source>
        <dbReference type="EMBL" id="GCD76601.1"/>
    </source>
</evidence>
<evidence type="ECO:0008006" key="3">
    <source>
        <dbReference type="Google" id="ProtNLM"/>
    </source>
</evidence>
<sequence length="238" mass="27052">MKEEIDLRIRAFRSIDDREACIKYVEGHEKVLEEYGVPKVTSAKAEWVDNPDVYPIVAESSDGIRIFGGARIQIKNDFQPLPVEEALQDIEPRFQEYIQRELDAGRKVAELCGLWNSKAIAGRGVSWLLTKACVAKAGVTLAQRLKIDTLFVFCSPFTVQMVRNVGFVVETSLGMEGKFEYPKPDMLATLMVCNDLDTLKAADENDRQVVFSLREKPRQIRKEKGPKGELFIEYQLDF</sequence>
<comment type="caution">
    <text evidence="1">The sequence shown here is derived from an EMBL/GenBank/DDBJ whole genome shotgun (WGS) entry which is preliminary data.</text>
</comment>
<evidence type="ECO:0000313" key="2">
    <source>
        <dbReference type="Proteomes" id="UP000286715"/>
    </source>
</evidence>
<organism evidence="1 2">
    <name type="scientific">Thermaurantimonas aggregans</name>
    <dbReference type="NCBI Taxonomy" id="2173829"/>
    <lineage>
        <taxon>Bacteria</taxon>
        <taxon>Pseudomonadati</taxon>
        <taxon>Bacteroidota</taxon>
        <taxon>Flavobacteriia</taxon>
        <taxon>Flavobacteriales</taxon>
        <taxon>Schleiferiaceae</taxon>
        <taxon>Thermaurantimonas</taxon>
    </lineage>
</organism>
<accession>A0A401XHV8</accession>
<protein>
    <recommendedName>
        <fullName evidence="3">N-acetyltransferase domain-containing protein</fullName>
    </recommendedName>
</protein>
<dbReference type="Proteomes" id="UP000286715">
    <property type="component" value="Unassembled WGS sequence"/>
</dbReference>